<comment type="caution">
    <text evidence="2">The sequence shown here is derived from an EMBL/GenBank/DDBJ whole genome shotgun (WGS) entry which is preliminary data.</text>
</comment>
<dbReference type="EMBL" id="BMEM01000001">
    <property type="protein sequence ID" value="GGF39057.1"/>
    <property type="molecule type" value="Genomic_DNA"/>
</dbReference>
<feature type="transmembrane region" description="Helical" evidence="1">
    <location>
        <begin position="23"/>
        <end position="42"/>
    </location>
</feature>
<organism evidence="2 3">
    <name type="scientific">Ornithinimicrobium tianjinense</name>
    <dbReference type="NCBI Taxonomy" id="1195761"/>
    <lineage>
        <taxon>Bacteria</taxon>
        <taxon>Bacillati</taxon>
        <taxon>Actinomycetota</taxon>
        <taxon>Actinomycetes</taxon>
        <taxon>Micrococcales</taxon>
        <taxon>Ornithinimicrobiaceae</taxon>
        <taxon>Ornithinimicrobium</taxon>
    </lineage>
</organism>
<feature type="transmembrane region" description="Helical" evidence="1">
    <location>
        <begin position="89"/>
        <end position="111"/>
    </location>
</feature>
<keyword evidence="1" id="KW-0812">Transmembrane</keyword>
<evidence type="ECO:0000313" key="3">
    <source>
        <dbReference type="Proteomes" id="UP000605670"/>
    </source>
</evidence>
<keyword evidence="3" id="KW-1185">Reference proteome</keyword>
<keyword evidence="1" id="KW-0472">Membrane</keyword>
<dbReference type="Proteomes" id="UP000605670">
    <property type="component" value="Unassembled WGS sequence"/>
</dbReference>
<evidence type="ECO:0000313" key="2">
    <source>
        <dbReference type="EMBL" id="GGF39057.1"/>
    </source>
</evidence>
<dbReference type="RefSeq" id="WP_188427872.1">
    <property type="nucleotide sequence ID" value="NZ_BAABKH010000010.1"/>
</dbReference>
<protein>
    <submittedName>
        <fullName evidence="2">Uncharacterized protein</fullName>
    </submittedName>
</protein>
<sequence length="112" mass="11700">MPMLPHAPLVTAAVEDGLAGSDWLVYVILPVLLILAGAYLYLRGRAAHREATRLRSGFGGPPGSADIGTELGFGVENNRATVLAAQRQMLWGGILGGVGLVWLVVGLLVALL</sequence>
<keyword evidence="1" id="KW-1133">Transmembrane helix</keyword>
<reference evidence="2" key="1">
    <citation type="journal article" date="2014" name="Int. J. Syst. Evol. Microbiol.">
        <title>Complete genome sequence of Corynebacterium casei LMG S-19264T (=DSM 44701T), isolated from a smear-ripened cheese.</title>
        <authorList>
            <consortium name="US DOE Joint Genome Institute (JGI-PGF)"/>
            <person name="Walter F."/>
            <person name="Albersmeier A."/>
            <person name="Kalinowski J."/>
            <person name="Ruckert C."/>
        </authorList>
    </citation>
    <scope>NUCLEOTIDE SEQUENCE</scope>
    <source>
        <strain evidence="2">CGMCC 1.12160</strain>
    </source>
</reference>
<name>A0A917BEH1_9MICO</name>
<evidence type="ECO:0000256" key="1">
    <source>
        <dbReference type="SAM" id="Phobius"/>
    </source>
</evidence>
<gene>
    <name evidence="2" type="ORF">GCM10011366_03310</name>
</gene>
<dbReference type="AlphaFoldDB" id="A0A917BEH1"/>
<proteinExistence type="predicted"/>
<accession>A0A917BEH1</accession>
<reference evidence="2" key="2">
    <citation type="submission" date="2020-09" db="EMBL/GenBank/DDBJ databases">
        <authorList>
            <person name="Sun Q."/>
            <person name="Zhou Y."/>
        </authorList>
    </citation>
    <scope>NUCLEOTIDE SEQUENCE</scope>
    <source>
        <strain evidence="2">CGMCC 1.12160</strain>
    </source>
</reference>